<evidence type="ECO:0000256" key="4">
    <source>
        <dbReference type="SAM" id="MobiDB-lite"/>
    </source>
</evidence>
<accession>A0A0F7UEY1</accession>
<dbReference type="Gene3D" id="2.30.29.30">
    <property type="entry name" value="Pleckstrin-homology domain (PH domain)/Phosphotyrosine-binding domain (PTB)"/>
    <property type="match status" value="1"/>
</dbReference>
<feature type="transmembrane region" description="Helical" evidence="5">
    <location>
        <begin position="872"/>
        <end position="897"/>
    </location>
</feature>
<feature type="compositionally biased region" description="Low complexity" evidence="4">
    <location>
        <begin position="465"/>
        <end position="475"/>
    </location>
</feature>
<dbReference type="PANTHER" id="PTHR10658">
    <property type="entry name" value="PHOSPHATIDYLINOSITOL TRANSFER PROTEIN"/>
    <property type="match status" value="1"/>
</dbReference>
<dbReference type="InterPro" id="IPR037239">
    <property type="entry name" value="OSBP_sf"/>
</dbReference>
<feature type="compositionally biased region" description="Low complexity" evidence="4">
    <location>
        <begin position="1542"/>
        <end position="1555"/>
    </location>
</feature>
<evidence type="ECO:0000256" key="5">
    <source>
        <dbReference type="SAM" id="Phobius"/>
    </source>
</evidence>
<dbReference type="GO" id="GO:0005548">
    <property type="term" value="F:phospholipid transporter activity"/>
    <property type="evidence" value="ECO:0007669"/>
    <property type="project" value="InterPro"/>
</dbReference>
<evidence type="ECO:0000256" key="1">
    <source>
        <dbReference type="ARBA" id="ARBA00022448"/>
    </source>
</evidence>
<keyword evidence="5" id="KW-0812">Transmembrane</keyword>
<evidence type="ECO:0000256" key="2">
    <source>
        <dbReference type="ARBA" id="ARBA00023055"/>
    </source>
</evidence>
<feature type="domain" description="PH" evidence="6">
    <location>
        <begin position="487"/>
        <end position="585"/>
    </location>
</feature>
<dbReference type="PANTHER" id="PTHR10658:SF11">
    <property type="entry name" value="VIBRATOR, ISOFORM B"/>
    <property type="match status" value="1"/>
</dbReference>
<feature type="region of interest" description="Disordered" evidence="4">
    <location>
        <begin position="196"/>
        <end position="247"/>
    </location>
</feature>
<keyword evidence="5" id="KW-0472">Membrane</keyword>
<keyword evidence="1" id="KW-0813">Transport</keyword>
<dbReference type="InterPro" id="IPR055261">
    <property type="entry name" value="PI_transfer_N"/>
</dbReference>
<feature type="compositionally biased region" description="Basic and acidic residues" evidence="4">
    <location>
        <begin position="825"/>
        <end position="847"/>
    </location>
</feature>
<dbReference type="Pfam" id="PF02121">
    <property type="entry name" value="IP_trans"/>
    <property type="match status" value="2"/>
</dbReference>
<feature type="region of interest" description="Disordered" evidence="4">
    <location>
        <begin position="327"/>
        <end position="347"/>
    </location>
</feature>
<dbReference type="SUPFAM" id="SSF50729">
    <property type="entry name" value="PH domain-like"/>
    <property type="match status" value="1"/>
</dbReference>
<feature type="transmembrane region" description="Helical" evidence="5">
    <location>
        <begin position="984"/>
        <end position="1003"/>
    </location>
</feature>
<feature type="compositionally biased region" description="Basic and acidic residues" evidence="4">
    <location>
        <begin position="220"/>
        <end position="229"/>
    </location>
</feature>
<dbReference type="SUPFAM" id="SSF55961">
    <property type="entry name" value="Bet v1-like"/>
    <property type="match status" value="1"/>
</dbReference>
<dbReference type="InterPro" id="IPR023393">
    <property type="entry name" value="START-like_dom_sf"/>
</dbReference>
<feature type="compositionally biased region" description="Basic and acidic residues" evidence="4">
    <location>
        <begin position="1253"/>
        <end position="1263"/>
    </location>
</feature>
<name>A0A0F7UEY1_NEOCL</name>
<feature type="region of interest" description="Disordered" evidence="4">
    <location>
        <begin position="362"/>
        <end position="402"/>
    </location>
</feature>
<dbReference type="Pfam" id="PF00169">
    <property type="entry name" value="PH"/>
    <property type="match status" value="1"/>
</dbReference>
<feature type="compositionally biased region" description="Basic and acidic residues" evidence="4">
    <location>
        <begin position="1574"/>
        <end position="1597"/>
    </location>
</feature>
<organism evidence="7">
    <name type="scientific">Neospora caninum (strain Liverpool)</name>
    <dbReference type="NCBI Taxonomy" id="572307"/>
    <lineage>
        <taxon>Eukaryota</taxon>
        <taxon>Sar</taxon>
        <taxon>Alveolata</taxon>
        <taxon>Apicomplexa</taxon>
        <taxon>Conoidasida</taxon>
        <taxon>Coccidia</taxon>
        <taxon>Eucoccidiorida</taxon>
        <taxon>Eimeriorina</taxon>
        <taxon>Sarcocystidae</taxon>
        <taxon>Neospora</taxon>
    </lineage>
</organism>
<proteinExistence type="predicted"/>
<dbReference type="Pfam" id="PF01237">
    <property type="entry name" value="Oxysterol_BP"/>
    <property type="match status" value="1"/>
</dbReference>
<dbReference type="InterPro" id="IPR011993">
    <property type="entry name" value="PH-like_dom_sf"/>
</dbReference>
<gene>
    <name evidence="7" type="ORF">BN1204_041820</name>
</gene>
<dbReference type="GO" id="GO:0008289">
    <property type="term" value="F:lipid binding"/>
    <property type="evidence" value="ECO:0007669"/>
    <property type="project" value="UniProtKB-KW"/>
</dbReference>
<keyword evidence="3" id="KW-0446">Lipid-binding</keyword>
<feature type="compositionally biased region" description="Basic and acidic residues" evidence="4">
    <location>
        <begin position="1276"/>
        <end position="1286"/>
    </location>
</feature>
<keyword evidence="2" id="KW-0445">Lipid transport</keyword>
<keyword evidence="5" id="KW-1133">Transmembrane helix</keyword>
<dbReference type="CDD" id="cd07815">
    <property type="entry name" value="SRPBCC_PITP"/>
    <property type="match status" value="1"/>
</dbReference>
<feature type="region of interest" description="Disordered" evidence="4">
    <location>
        <begin position="448"/>
        <end position="475"/>
    </location>
</feature>
<evidence type="ECO:0000313" key="7">
    <source>
        <dbReference type="EMBL" id="CEL68414.1"/>
    </source>
</evidence>
<evidence type="ECO:0000259" key="6">
    <source>
        <dbReference type="PROSITE" id="PS50003"/>
    </source>
</evidence>
<reference evidence="7" key="1">
    <citation type="journal article" date="2015" name="PLoS ONE">
        <title>Comprehensive Evaluation of Toxoplasma gondii VEG and Neospora caninum LIV Genomes with Tachyzoite Stage Transcriptome and Proteome Defines Novel Transcript Features.</title>
        <authorList>
            <person name="Ramaprasad A."/>
            <person name="Mourier T."/>
            <person name="Naeem R."/>
            <person name="Malas T.B."/>
            <person name="Moussa E."/>
            <person name="Panigrahi A."/>
            <person name="Vermont S.J."/>
            <person name="Otto T.D."/>
            <person name="Wastling J."/>
            <person name="Pain A."/>
        </authorList>
    </citation>
    <scope>NUCLEOTIDE SEQUENCE</scope>
    <source>
        <strain evidence="7">Liverpool</strain>
    </source>
</reference>
<feature type="region of interest" description="Disordered" evidence="4">
    <location>
        <begin position="1247"/>
        <end position="1298"/>
    </location>
</feature>
<dbReference type="SMART" id="SM00233">
    <property type="entry name" value="PH"/>
    <property type="match status" value="1"/>
</dbReference>
<dbReference type="InterPro" id="IPR001849">
    <property type="entry name" value="PH_domain"/>
</dbReference>
<dbReference type="PROSITE" id="PS50003">
    <property type="entry name" value="PH_DOMAIN"/>
    <property type="match status" value="1"/>
</dbReference>
<feature type="region of interest" description="Disordered" evidence="4">
    <location>
        <begin position="816"/>
        <end position="850"/>
    </location>
</feature>
<feature type="compositionally biased region" description="Basic and acidic residues" evidence="4">
    <location>
        <begin position="674"/>
        <end position="706"/>
    </location>
</feature>
<evidence type="ECO:0000256" key="3">
    <source>
        <dbReference type="ARBA" id="ARBA00023121"/>
    </source>
</evidence>
<dbReference type="EMBL" id="LN714484">
    <property type="protein sequence ID" value="CEL68414.1"/>
    <property type="molecule type" value="Genomic_DNA"/>
</dbReference>
<dbReference type="Gene3D" id="3.30.530.20">
    <property type="match status" value="1"/>
</dbReference>
<feature type="region of interest" description="Disordered" evidence="4">
    <location>
        <begin position="1423"/>
        <end position="1460"/>
    </location>
</feature>
<dbReference type="InterPro" id="IPR000648">
    <property type="entry name" value="Oxysterol-bd"/>
</dbReference>
<protein>
    <submittedName>
        <fullName evidence="7">Oxysterol-binding protein 9</fullName>
    </submittedName>
</protein>
<feature type="region of interest" description="Disordered" evidence="4">
    <location>
        <begin position="622"/>
        <end position="719"/>
    </location>
</feature>
<dbReference type="SUPFAM" id="SSF144000">
    <property type="entry name" value="Oxysterol-binding protein-like"/>
    <property type="match status" value="1"/>
</dbReference>
<sequence length="2150" mass="233148">MKVFEYRLVLPMTPEQYKRCQLYMVAKASLEDATKAEAEGAANDCMEILKNEEYQSEEGDTGQYTHKRINIANKLPGWLVSWVDARLTVFDEKSWNAFPHLKTTYDCELFSKAKVSMISHHLPGVQTDDNALALDAAMLAQRKVVVIDIVNDPVASKAYVESEDPTRFHSKKAHIGPLRKDWMTNIPLVPDVPVAASEGDSHEHQGERAAAPRAKHAARLHGEAEEKAETVPGTQTPSADGSHAAGEHAKLRPQYPIMTCYKLFVIDFPYFGFMANRVENWITGAMRDVLLNYHRKAVCWMDEWYELSMADIRKMEDDVKRKLDAIRGQTAPPLPPPSSEAGKDEAVQDGHDAVVKSGGRLAAGAAAGAPGSPGSEGEETRDEDVHGADNGWSSPSDDEVDLDSAEKDLGMDLQATLPFAVTVDTLAPWSLDAPGIFALSSKKPGGLGGDQLSQLSRSASRHDAGPPGTAAAGNATTSLAAEPPKETILHSGFLYKLGDGLWNTTWNLRYVVLKGSRLQYFNDPREARAKCVVDLEGAEITWTGEMRGRSHSFHVHPACKRSMHFCGETAEASRQWMAWLQAASQNADHGPPERRRFSSFSCSHHFLPKSFSPSLAARAPYDPLGASSRGERSCPAVRMPPAAETRCSDADAEASPSSRQHADLLGAASQLSDVPRKESGDDQDTREGSARGAGEDERRAEGKDARGFQGEEGAMSRNRSFGTFASGGGLHPRAGLCGRAPGEGGVCDLLASPEVTPDLEYCVRRLRFLLSRRARPRFSPARNEDDIRVSVKDAFQWISLPPPRAVHIQVSPVSSSALPASAGEGHGDSSREGEGDSAARGEDDQRANEGTGARHVAACAEFSEGTSRLAKARAILCLVLPIVLPAFALYQCVILGLQGAAVLSAVSSNFLRFFSSLFALCVSLSPFSGLQSSSASGVSLFSSSLARLSAWCASTDPLAGEGSVSFACLFAAARLVSEALANNLLLFALRVSLWILFPFFLGMKLASRSRLFNPDSPHPHPPSSSFARQSRTSSALSVSPSAASRAPAERGRKAGVELAAPLSSEGRDLVVKANCVVNATAEELFLLLMDVELMGSWMLGHHSSPRVVSESIHSDFLSLSFSPSLLLSSSPAATAEAFLAACTPRGPAGHALCPGQPHRGGLAEKASVALSAARVGMSSPLAWFSSDLAAGVASAGAALAGPLLPLLLRDRVLPWRRWWGQTRDGSFVIIFHSEQLFAESCMRSGVWHSCGRSGERDRGPTERRSRRHRLTGAESGGRRETQRQMEEGGGQLGDGRGEEPVALKTVVGKLLFLGERCAQWVLSGGRREGLTAGKARNRQRPTLFHRLLLFLREAFPIAVHPFVHFFGPRRPTPTKAGEGEQRGLDTPWETTEDAVLASGFEAFVITPLSPSLEQLALNELVDPPRSPVPAGSSADRDSRSVSPGADAPLVGLQSPSAAAGSPPCLLTFVSAVDWGGEMPRWLRERISLLRADRILRGAKLEGEIRRARKRLFPGDQELVTEGLLETLDADGASQASDEDEVSPSPSSNSPSFSPPEQSVPAEAADAAPLGPVDARQRQEPKKEGKQESGETQNERDGGAAARRLPINMHLPFAREFKRSPQGGLVALNQAAVDDQKAVFLELVRNCGESVREGRGLVDVSLPVSMLQPESLLAFLGKCWSYAPLCLSRAADPQADALERFRWTVTFAVTSLHFGCCQQKPFNPLLGETYQGHWSDGTELFLEQTACEPPVTAFLARSSDGLFSFWGQFAFHAQLKGNYGVLCQEGETVVSFPRAKTEIRFSQPTAKVSGLLWGPRVFERGGQMAFRDERNRLACCLQFGVSGEPSTPPSQVPSDSFYGEIKDTETGATRSIVTGSWIDEVNFDGKTYWNAHSFPPASLEACPESAALPTDSRFRQDILCLREGLFEEAQEWKLALEAIQRRDRRSRPRQWSGPPTNCRSERRAGLTLRFPFLETALFLSSLPRPLSPDSVSLAAWSSGALDACLRRVFSARGRKSSFRKPLVSSTRMHAQCVWGKRRLSAFSVSGLKGKHPFAGCRWSPFRAFLSFSSAHAILVFSLLCTLFCLGRWNGSSLLFLSSFGFPSYDADNSLFAFAEEPEHASVGVFSFPSRLPIGFSKHECGLGHWQMCSSL</sequence>
<dbReference type="InterPro" id="IPR001666">
    <property type="entry name" value="PI_transfer"/>
</dbReference>
<feature type="compositionally biased region" description="Low complexity" evidence="4">
    <location>
        <begin position="362"/>
        <end position="375"/>
    </location>
</feature>
<dbReference type="Gene3D" id="2.40.160.120">
    <property type="match status" value="1"/>
</dbReference>
<feature type="region of interest" description="Disordered" evidence="4">
    <location>
        <begin position="1531"/>
        <end position="1603"/>
    </location>
</feature>